<organism evidence="3 4">
    <name type="scientific">Kribbella orskensis</name>
    <dbReference type="NCBI Taxonomy" id="2512216"/>
    <lineage>
        <taxon>Bacteria</taxon>
        <taxon>Bacillati</taxon>
        <taxon>Actinomycetota</taxon>
        <taxon>Actinomycetes</taxon>
        <taxon>Propionibacteriales</taxon>
        <taxon>Kribbellaceae</taxon>
        <taxon>Kribbella</taxon>
    </lineage>
</organism>
<evidence type="ECO:0000259" key="2">
    <source>
        <dbReference type="Pfam" id="PF18893"/>
    </source>
</evidence>
<comment type="caution">
    <text evidence="3">The sequence shown here is derived from an EMBL/GenBank/DDBJ whole genome shotgun (WGS) entry which is preliminary data.</text>
</comment>
<dbReference type="Pfam" id="PF18893">
    <property type="entry name" value="DUF5652"/>
    <property type="match status" value="1"/>
</dbReference>
<dbReference type="Proteomes" id="UP000295818">
    <property type="component" value="Unassembled WGS sequence"/>
</dbReference>
<evidence type="ECO:0000256" key="1">
    <source>
        <dbReference type="SAM" id="Phobius"/>
    </source>
</evidence>
<evidence type="ECO:0000313" key="3">
    <source>
        <dbReference type="EMBL" id="TCO17946.1"/>
    </source>
</evidence>
<gene>
    <name evidence="3" type="ORF">EV644_113176</name>
</gene>
<feature type="transmembrane region" description="Helical" evidence="1">
    <location>
        <begin position="48"/>
        <end position="70"/>
    </location>
</feature>
<name>A0ABY2BER7_9ACTN</name>
<accession>A0ABY2BER7</accession>
<feature type="domain" description="DUF5652" evidence="2">
    <location>
        <begin position="13"/>
        <end position="75"/>
    </location>
</feature>
<evidence type="ECO:0000313" key="4">
    <source>
        <dbReference type="Proteomes" id="UP000295818"/>
    </source>
</evidence>
<dbReference type="RefSeq" id="WP_132192167.1">
    <property type="nucleotide sequence ID" value="NZ_SLWM01000013.1"/>
</dbReference>
<dbReference type="InterPro" id="IPR043712">
    <property type="entry name" value="DUF5652"/>
</dbReference>
<protein>
    <recommendedName>
        <fullName evidence="2">DUF5652 domain-containing protein</fullName>
    </recommendedName>
</protein>
<dbReference type="EMBL" id="SLWM01000013">
    <property type="protein sequence ID" value="TCO17946.1"/>
    <property type="molecule type" value="Genomic_DNA"/>
</dbReference>
<reference evidence="3 4" key="1">
    <citation type="journal article" date="2015" name="Stand. Genomic Sci.">
        <title>Genomic Encyclopedia of Bacterial and Archaeal Type Strains, Phase III: the genomes of soil and plant-associated and newly described type strains.</title>
        <authorList>
            <person name="Whitman W.B."/>
            <person name="Woyke T."/>
            <person name="Klenk H.P."/>
            <person name="Zhou Y."/>
            <person name="Lilburn T.G."/>
            <person name="Beck B.J."/>
            <person name="De Vos P."/>
            <person name="Vandamme P."/>
            <person name="Eisen J.A."/>
            <person name="Garrity G."/>
            <person name="Hugenholtz P."/>
            <person name="Kyrpides N.C."/>
        </authorList>
    </citation>
    <scope>NUCLEOTIDE SEQUENCE [LARGE SCALE GENOMIC DNA]</scope>
    <source>
        <strain evidence="3 4">VKM Ac-2538</strain>
    </source>
</reference>
<keyword evidence="1" id="KW-0472">Membrane</keyword>
<keyword evidence="1" id="KW-0812">Transmembrane</keyword>
<proteinExistence type="predicted"/>
<feature type="transmembrane region" description="Helical" evidence="1">
    <location>
        <begin position="15"/>
        <end position="36"/>
    </location>
</feature>
<keyword evidence="1" id="KW-1133">Transmembrane helix</keyword>
<keyword evidence="4" id="KW-1185">Reference proteome</keyword>
<sequence>MAKQKWDELSDRKRLLIIVSGVLESALKVAALVDLARRPAAEVRGSKFPWAVAIALTNSLGMVPITYFLYGRQRPPTTP</sequence>